<dbReference type="AlphaFoldDB" id="A0A251PYH8"/>
<evidence type="ECO:0000256" key="1">
    <source>
        <dbReference type="ARBA" id="ARBA00010838"/>
    </source>
</evidence>
<dbReference type="PANTHER" id="PTHR10353">
    <property type="entry name" value="GLYCOSYL HYDROLASE"/>
    <property type="match status" value="1"/>
</dbReference>
<dbReference type="Proteomes" id="UP000006882">
    <property type="component" value="Chromosome G3"/>
</dbReference>
<reference evidence="5 6" key="1">
    <citation type="journal article" date="2013" name="Nat. Genet.">
        <title>The high-quality draft genome of peach (Prunus persica) identifies unique patterns of genetic diversity, domestication and genome evolution.</title>
        <authorList>
            <consortium name="International Peach Genome Initiative"/>
            <person name="Verde I."/>
            <person name="Abbott A.G."/>
            <person name="Scalabrin S."/>
            <person name="Jung S."/>
            <person name="Shu S."/>
            <person name="Marroni F."/>
            <person name="Zhebentyayeva T."/>
            <person name="Dettori M.T."/>
            <person name="Grimwood J."/>
            <person name="Cattonaro F."/>
            <person name="Zuccolo A."/>
            <person name="Rossini L."/>
            <person name="Jenkins J."/>
            <person name="Vendramin E."/>
            <person name="Meisel L.A."/>
            <person name="Decroocq V."/>
            <person name="Sosinski B."/>
            <person name="Prochnik S."/>
            <person name="Mitros T."/>
            <person name="Policriti A."/>
            <person name="Cipriani G."/>
            <person name="Dondini L."/>
            <person name="Ficklin S."/>
            <person name="Goodstein D.M."/>
            <person name="Xuan P."/>
            <person name="Del Fabbro C."/>
            <person name="Aramini V."/>
            <person name="Copetti D."/>
            <person name="Gonzalez S."/>
            <person name="Horner D.S."/>
            <person name="Falchi R."/>
            <person name="Lucas S."/>
            <person name="Mica E."/>
            <person name="Maldonado J."/>
            <person name="Lazzari B."/>
            <person name="Bielenberg D."/>
            <person name="Pirona R."/>
            <person name="Miculan M."/>
            <person name="Barakat A."/>
            <person name="Testolin R."/>
            <person name="Stella A."/>
            <person name="Tartarini S."/>
            <person name="Tonutti P."/>
            <person name="Arus P."/>
            <person name="Orellana A."/>
            <person name="Wells C."/>
            <person name="Main D."/>
            <person name="Vizzotto G."/>
            <person name="Silva H."/>
            <person name="Salamini F."/>
            <person name="Schmutz J."/>
            <person name="Morgante M."/>
            <person name="Rokhsar D.S."/>
        </authorList>
    </citation>
    <scope>NUCLEOTIDE SEQUENCE [LARGE SCALE GENOMIC DNA]</scope>
    <source>
        <strain evidence="6">cv. Nemared</strain>
    </source>
</reference>
<keyword evidence="2" id="KW-0378">Hydrolase</keyword>
<dbReference type="Pfam" id="PF00232">
    <property type="entry name" value="Glyco_hydro_1"/>
    <property type="match status" value="1"/>
</dbReference>
<dbReference type="PANTHER" id="PTHR10353:SF137">
    <property type="entry name" value="MYROSINASE 3-RELATED"/>
    <property type="match status" value="1"/>
</dbReference>
<keyword evidence="6" id="KW-1185">Reference proteome</keyword>
<dbReference type="Gramene" id="ONI16624">
    <property type="protein sequence ID" value="ONI16624"/>
    <property type="gene ID" value="PRUPE_3G111100"/>
</dbReference>
<evidence type="ECO:0008006" key="7">
    <source>
        <dbReference type="Google" id="ProtNLM"/>
    </source>
</evidence>
<dbReference type="EMBL" id="CM007653">
    <property type="protein sequence ID" value="ONI16624.1"/>
    <property type="molecule type" value="Genomic_DNA"/>
</dbReference>
<comment type="similarity">
    <text evidence="1 4">Belongs to the glycosyl hydrolase 1 family.</text>
</comment>
<proteinExistence type="inferred from homology"/>
<dbReference type="PRINTS" id="PR00131">
    <property type="entry name" value="GLHYDRLASE1"/>
</dbReference>
<dbReference type="SUPFAM" id="SSF51445">
    <property type="entry name" value="(Trans)glycosidases"/>
    <property type="match status" value="1"/>
</dbReference>
<dbReference type="eggNOG" id="KOG0626">
    <property type="taxonomic scope" value="Eukaryota"/>
</dbReference>
<dbReference type="Gene3D" id="3.20.20.80">
    <property type="entry name" value="Glycosidases"/>
    <property type="match status" value="1"/>
</dbReference>
<keyword evidence="3" id="KW-0326">Glycosidase</keyword>
<evidence type="ECO:0000313" key="6">
    <source>
        <dbReference type="Proteomes" id="UP000006882"/>
    </source>
</evidence>
<organism evidence="5 6">
    <name type="scientific">Prunus persica</name>
    <name type="common">Peach</name>
    <name type="synonym">Amygdalus persica</name>
    <dbReference type="NCBI Taxonomy" id="3760"/>
    <lineage>
        <taxon>Eukaryota</taxon>
        <taxon>Viridiplantae</taxon>
        <taxon>Streptophyta</taxon>
        <taxon>Embryophyta</taxon>
        <taxon>Tracheophyta</taxon>
        <taxon>Spermatophyta</taxon>
        <taxon>Magnoliopsida</taxon>
        <taxon>eudicotyledons</taxon>
        <taxon>Gunneridae</taxon>
        <taxon>Pentapetalae</taxon>
        <taxon>rosids</taxon>
        <taxon>fabids</taxon>
        <taxon>Rosales</taxon>
        <taxon>Rosaceae</taxon>
        <taxon>Amygdaloideae</taxon>
        <taxon>Amygdaleae</taxon>
        <taxon>Prunus</taxon>
    </lineage>
</organism>
<dbReference type="GO" id="GO:0004553">
    <property type="term" value="F:hydrolase activity, hydrolyzing O-glycosyl compounds"/>
    <property type="evidence" value="ECO:0007669"/>
    <property type="project" value="InterPro"/>
</dbReference>
<evidence type="ECO:0000256" key="4">
    <source>
        <dbReference type="RuleBase" id="RU003690"/>
    </source>
</evidence>
<accession>A0A251PYH8</accession>
<evidence type="ECO:0000313" key="5">
    <source>
        <dbReference type="EMBL" id="ONI16624.1"/>
    </source>
</evidence>
<name>A0A251PYH8_PRUPE</name>
<dbReference type="InterPro" id="IPR001360">
    <property type="entry name" value="Glyco_hydro_1"/>
</dbReference>
<gene>
    <name evidence="5" type="ORF">PRUPE_3G111100</name>
</gene>
<evidence type="ECO:0000256" key="2">
    <source>
        <dbReference type="ARBA" id="ARBA00022801"/>
    </source>
</evidence>
<evidence type="ECO:0000256" key="3">
    <source>
        <dbReference type="ARBA" id="ARBA00023295"/>
    </source>
</evidence>
<sequence length="93" mass="11013">MNVILVYIAGMDEFNNPKLSLKQALDDANRIDYYYRHLCYLQAAIKEGANVQGYFAWSLLDNFEWRDGYTIWFGINYIDYHNGLERHSKLSTH</sequence>
<protein>
    <recommendedName>
        <fullName evidence="7">Beta-glucosidase</fullName>
    </recommendedName>
</protein>
<dbReference type="GO" id="GO:0005975">
    <property type="term" value="P:carbohydrate metabolic process"/>
    <property type="evidence" value="ECO:0007669"/>
    <property type="project" value="InterPro"/>
</dbReference>
<dbReference type="InterPro" id="IPR017853">
    <property type="entry name" value="GH"/>
</dbReference>